<accession>A0A397T4B2</accession>
<comment type="caution">
    <text evidence="1">The sequence shown here is derived from an EMBL/GenBank/DDBJ whole genome shotgun (WGS) entry which is preliminary data.</text>
</comment>
<dbReference type="AlphaFoldDB" id="A0A397T4B2"/>
<name>A0A397T4B2_9GLOM</name>
<dbReference type="EMBL" id="QKYT01000121">
    <property type="protein sequence ID" value="RIA92662.1"/>
    <property type="molecule type" value="Genomic_DNA"/>
</dbReference>
<evidence type="ECO:0000313" key="2">
    <source>
        <dbReference type="Proteomes" id="UP000265703"/>
    </source>
</evidence>
<evidence type="ECO:0000313" key="1">
    <source>
        <dbReference type="EMBL" id="RIA92662.1"/>
    </source>
</evidence>
<organism evidence="1 2">
    <name type="scientific">Glomus cerebriforme</name>
    <dbReference type="NCBI Taxonomy" id="658196"/>
    <lineage>
        <taxon>Eukaryota</taxon>
        <taxon>Fungi</taxon>
        <taxon>Fungi incertae sedis</taxon>
        <taxon>Mucoromycota</taxon>
        <taxon>Glomeromycotina</taxon>
        <taxon>Glomeromycetes</taxon>
        <taxon>Glomerales</taxon>
        <taxon>Glomeraceae</taxon>
        <taxon>Glomus</taxon>
    </lineage>
</organism>
<sequence length="106" mass="12185">MPGQTVKIIINKVFVPKPINLRPGYDLDYVTAYQVKCGSYDYNQNWSTEWAFRHLDNQIDILDHGSKTFMEIILEKVFLNGSPSNDSIAFTIVLFLDPHSLTYELA</sequence>
<keyword evidence="2" id="KW-1185">Reference proteome</keyword>
<dbReference type="Proteomes" id="UP000265703">
    <property type="component" value="Unassembled WGS sequence"/>
</dbReference>
<dbReference type="OrthoDB" id="2382173at2759"/>
<proteinExistence type="predicted"/>
<gene>
    <name evidence="1" type="ORF">C1645_820401</name>
</gene>
<protein>
    <submittedName>
        <fullName evidence="1">Uncharacterized protein</fullName>
    </submittedName>
</protein>
<reference evidence="1 2" key="1">
    <citation type="submission" date="2018-06" db="EMBL/GenBank/DDBJ databases">
        <title>Comparative genomics reveals the genomic features of Rhizophagus irregularis, R. cerebriforme, R. diaphanum and Gigaspora rosea, and their symbiotic lifestyle signature.</title>
        <authorList>
            <person name="Morin E."/>
            <person name="San Clemente H."/>
            <person name="Chen E.C.H."/>
            <person name="De La Providencia I."/>
            <person name="Hainaut M."/>
            <person name="Kuo A."/>
            <person name="Kohler A."/>
            <person name="Murat C."/>
            <person name="Tang N."/>
            <person name="Roy S."/>
            <person name="Loubradou J."/>
            <person name="Henrissat B."/>
            <person name="Grigoriev I.V."/>
            <person name="Corradi N."/>
            <person name="Roux C."/>
            <person name="Martin F.M."/>
        </authorList>
    </citation>
    <scope>NUCLEOTIDE SEQUENCE [LARGE SCALE GENOMIC DNA]</scope>
    <source>
        <strain evidence="1 2">DAOM 227022</strain>
    </source>
</reference>